<evidence type="ECO:0000256" key="2">
    <source>
        <dbReference type="ARBA" id="ARBA00004123"/>
    </source>
</evidence>
<dbReference type="InterPro" id="IPR005818">
    <property type="entry name" value="Histone_H1/H5_H15"/>
</dbReference>
<keyword evidence="6 7" id="KW-0539">Nucleus</keyword>
<keyword evidence="4 7" id="KW-0158">Chromosome</keyword>
<evidence type="ECO:0000256" key="5">
    <source>
        <dbReference type="ARBA" id="ARBA00023125"/>
    </source>
</evidence>
<feature type="region of interest" description="Disordered" evidence="8">
    <location>
        <begin position="120"/>
        <end position="166"/>
    </location>
</feature>
<evidence type="ECO:0000256" key="4">
    <source>
        <dbReference type="ARBA" id="ARBA00022454"/>
    </source>
</evidence>
<evidence type="ECO:0000259" key="9">
    <source>
        <dbReference type="PROSITE" id="PS51504"/>
    </source>
</evidence>
<dbReference type="GO" id="GO:0000786">
    <property type="term" value="C:nucleosome"/>
    <property type="evidence" value="ECO:0007669"/>
    <property type="project" value="InterPro"/>
</dbReference>
<dbReference type="InterPro" id="IPR005819">
    <property type="entry name" value="H1/H5"/>
</dbReference>
<dbReference type="InterPro" id="IPR036390">
    <property type="entry name" value="WH_DNA-bd_sf"/>
</dbReference>
<dbReference type="GO" id="GO:0003690">
    <property type="term" value="F:double-stranded DNA binding"/>
    <property type="evidence" value="ECO:0007669"/>
    <property type="project" value="TreeGrafter"/>
</dbReference>
<dbReference type="GO" id="GO:0030527">
    <property type="term" value="F:structural constituent of chromatin"/>
    <property type="evidence" value="ECO:0007669"/>
    <property type="project" value="InterPro"/>
</dbReference>
<dbReference type="Pfam" id="PF00538">
    <property type="entry name" value="Linker_histone"/>
    <property type="match status" value="1"/>
</dbReference>
<keyword evidence="5 7" id="KW-0238">DNA-binding</keyword>
<dbReference type="EMBL" id="LJIJ01000017">
    <property type="protein sequence ID" value="ODN05723.1"/>
    <property type="molecule type" value="Genomic_DNA"/>
</dbReference>
<dbReference type="SMART" id="SM00526">
    <property type="entry name" value="H15"/>
    <property type="match status" value="1"/>
</dbReference>
<evidence type="ECO:0000256" key="8">
    <source>
        <dbReference type="SAM" id="MobiDB-lite"/>
    </source>
</evidence>
<reference evidence="10 11" key="1">
    <citation type="journal article" date="2016" name="Genome Biol. Evol.">
        <title>Gene Family Evolution Reflects Adaptation to Soil Environmental Stressors in the Genome of the Collembolan Orchesella cincta.</title>
        <authorList>
            <person name="Faddeeva-Vakhrusheva A."/>
            <person name="Derks M.F."/>
            <person name="Anvar S.Y."/>
            <person name="Agamennone V."/>
            <person name="Suring W."/>
            <person name="Smit S."/>
            <person name="van Straalen N.M."/>
            <person name="Roelofs D."/>
        </authorList>
    </citation>
    <scope>NUCLEOTIDE SEQUENCE [LARGE SCALE GENOMIC DNA]</scope>
    <source>
        <tissue evidence="10">Mixed pool</tissue>
    </source>
</reference>
<dbReference type="CDD" id="cd00073">
    <property type="entry name" value="H15"/>
    <property type="match status" value="1"/>
</dbReference>
<evidence type="ECO:0000256" key="1">
    <source>
        <dbReference type="ARBA" id="ARBA00002809"/>
    </source>
</evidence>
<gene>
    <name evidence="10" type="ORF">Ocin01_00926</name>
</gene>
<evidence type="ECO:0000256" key="7">
    <source>
        <dbReference type="RuleBase" id="RU003894"/>
    </source>
</evidence>
<keyword evidence="11" id="KW-1185">Reference proteome</keyword>
<protein>
    <submittedName>
        <fullName evidence="10">Histone H1</fullName>
    </submittedName>
</protein>
<dbReference type="FunFam" id="1.10.10.10:FF:000140">
    <property type="entry name" value="Histone H1.0"/>
    <property type="match status" value="1"/>
</dbReference>
<accession>A0A1D2NKB3</accession>
<dbReference type="OrthoDB" id="8251629at2759"/>
<dbReference type="GO" id="GO:0031492">
    <property type="term" value="F:nucleosomal DNA binding"/>
    <property type="evidence" value="ECO:0007669"/>
    <property type="project" value="TreeGrafter"/>
</dbReference>
<evidence type="ECO:0000313" key="10">
    <source>
        <dbReference type="EMBL" id="ODN05723.1"/>
    </source>
</evidence>
<dbReference type="PANTHER" id="PTHR11467">
    <property type="entry name" value="HISTONE H1"/>
    <property type="match status" value="1"/>
</dbReference>
<dbReference type="GO" id="GO:0005634">
    <property type="term" value="C:nucleus"/>
    <property type="evidence" value="ECO:0007669"/>
    <property type="project" value="UniProtKB-SubCell"/>
</dbReference>
<dbReference type="PROSITE" id="PS51504">
    <property type="entry name" value="H15"/>
    <property type="match status" value="1"/>
</dbReference>
<dbReference type="GO" id="GO:0006334">
    <property type="term" value="P:nucleosome assembly"/>
    <property type="evidence" value="ECO:0007669"/>
    <property type="project" value="InterPro"/>
</dbReference>
<organism evidence="10 11">
    <name type="scientific">Orchesella cincta</name>
    <name type="common">Springtail</name>
    <name type="synonym">Podura cincta</name>
    <dbReference type="NCBI Taxonomy" id="48709"/>
    <lineage>
        <taxon>Eukaryota</taxon>
        <taxon>Metazoa</taxon>
        <taxon>Ecdysozoa</taxon>
        <taxon>Arthropoda</taxon>
        <taxon>Hexapoda</taxon>
        <taxon>Collembola</taxon>
        <taxon>Entomobryomorpha</taxon>
        <taxon>Entomobryoidea</taxon>
        <taxon>Orchesellidae</taxon>
        <taxon>Orchesellinae</taxon>
        <taxon>Orchesella</taxon>
    </lineage>
</organism>
<comment type="subcellular location">
    <subcellularLocation>
        <location evidence="3">Chromosome</location>
    </subcellularLocation>
    <subcellularLocation>
        <location evidence="2 7">Nucleus</location>
    </subcellularLocation>
</comment>
<dbReference type="OMA" id="ICLHIEL"/>
<dbReference type="SUPFAM" id="SSF46785">
    <property type="entry name" value="Winged helix' DNA-binding domain"/>
    <property type="match status" value="1"/>
</dbReference>
<evidence type="ECO:0000256" key="6">
    <source>
        <dbReference type="ARBA" id="ARBA00023242"/>
    </source>
</evidence>
<evidence type="ECO:0000256" key="3">
    <source>
        <dbReference type="ARBA" id="ARBA00004286"/>
    </source>
</evidence>
<sequence length="166" mass="17361">MSDAENTETAAAPAAAPPAPAAAEPTKAKGKAKAPKKAAAPKESKPKAAKPKAKAADHPPTAEMVAAAIKGLGERQGSSLKAIKKYIADNYKVDVDKLAPFIRRYVKTAVTNGGLVQVKGKGANGSFRLPAGAKARPLEVPPQKSPKLPVLQRKLSLLPPRRPRLR</sequence>
<dbReference type="GO" id="GO:0045910">
    <property type="term" value="P:negative regulation of DNA recombination"/>
    <property type="evidence" value="ECO:0007669"/>
    <property type="project" value="TreeGrafter"/>
</dbReference>
<dbReference type="STRING" id="48709.A0A1D2NKB3"/>
<dbReference type="InterPro" id="IPR036388">
    <property type="entry name" value="WH-like_DNA-bd_sf"/>
</dbReference>
<dbReference type="Proteomes" id="UP000094527">
    <property type="component" value="Unassembled WGS sequence"/>
</dbReference>
<dbReference type="GO" id="GO:0030261">
    <property type="term" value="P:chromosome condensation"/>
    <property type="evidence" value="ECO:0007669"/>
    <property type="project" value="TreeGrafter"/>
</dbReference>
<name>A0A1D2NKB3_ORCCI</name>
<dbReference type="PANTHER" id="PTHR11467:SF20">
    <property type="entry name" value="H15 DOMAIN-CONTAINING PROTEIN-RELATED"/>
    <property type="match status" value="1"/>
</dbReference>
<dbReference type="PRINTS" id="PR00624">
    <property type="entry name" value="HISTONEH5"/>
</dbReference>
<comment type="similarity">
    <text evidence="7">Belongs to the histone H1/H5 family.</text>
</comment>
<comment type="caution">
    <text evidence="10">The sequence shown here is derived from an EMBL/GenBank/DDBJ whole genome shotgun (WGS) entry which is preliminary data.</text>
</comment>
<feature type="domain" description="H15" evidence="9">
    <location>
        <begin position="57"/>
        <end position="131"/>
    </location>
</feature>
<feature type="region of interest" description="Disordered" evidence="8">
    <location>
        <begin position="1"/>
        <end position="62"/>
    </location>
</feature>
<evidence type="ECO:0000313" key="11">
    <source>
        <dbReference type="Proteomes" id="UP000094527"/>
    </source>
</evidence>
<dbReference type="AlphaFoldDB" id="A0A1D2NKB3"/>
<comment type="function">
    <text evidence="1">Histones H1 are necessary for the condensation of nucleosome chains into higher-order structures.</text>
</comment>
<proteinExistence type="inferred from homology"/>
<dbReference type="Gene3D" id="1.10.10.10">
    <property type="entry name" value="Winged helix-like DNA-binding domain superfamily/Winged helix DNA-binding domain"/>
    <property type="match status" value="1"/>
</dbReference>